<evidence type="ECO:0000259" key="7">
    <source>
        <dbReference type="Pfam" id="PF00849"/>
    </source>
</evidence>
<dbReference type="Gene3D" id="3.30.2350.10">
    <property type="entry name" value="Pseudouridine synthase"/>
    <property type="match status" value="1"/>
</dbReference>
<dbReference type="CDD" id="cd00165">
    <property type="entry name" value="S4"/>
    <property type="match status" value="1"/>
</dbReference>
<dbReference type="GO" id="GO:0160138">
    <property type="term" value="F:23S rRNA pseudouridine(2604) synthase activity"/>
    <property type="evidence" value="ECO:0007669"/>
    <property type="project" value="UniProtKB-EC"/>
</dbReference>
<evidence type="ECO:0000259" key="8">
    <source>
        <dbReference type="Pfam" id="PF01479"/>
    </source>
</evidence>
<comment type="catalytic activity">
    <reaction evidence="4">
        <text>uridine(2604) in 23S rRNA = pseudouridine(2604) in 23S rRNA</text>
        <dbReference type="Rhea" id="RHEA:38875"/>
        <dbReference type="Rhea" id="RHEA-COMP:10093"/>
        <dbReference type="Rhea" id="RHEA-COMP:10094"/>
        <dbReference type="ChEBI" id="CHEBI:65314"/>
        <dbReference type="ChEBI" id="CHEBI:65315"/>
        <dbReference type="EC" id="5.4.99.21"/>
    </reaction>
</comment>
<proteinExistence type="inferred from homology"/>
<comment type="similarity">
    <text evidence="1 6">Belongs to the pseudouridine synthase RsuA family.</text>
</comment>
<protein>
    <recommendedName>
        <fullName evidence="6">Pseudouridine synthase</fullName>
        <ecNumber evidence="6">5.4.99.-</ecNumber>
    </recommendedName>
</protein>
<reference evidence="9 10" key="1">
    <citation type="submission" date="2016-10" db="EMBL/GenBank/DDBJ databases">
        <authorList>
            <person name="de Groot N.N."/>
        </authorList>
    </citation>
    <scope>NUCLEOTIDE SEQUENCE [LARGE SCALE GENOMIC DNA]</scope>
    <source>
        <strain evidence="9 10">DSM 16957</strain>
    </source>
</reference>
<dbReference type="AlphaFoldDB" id="A0A1G6YXR2"/>
<dbReference type="InterPro" id="IPR036986">
    <property type="entry name" value="S4_RNA-bd_sf"/>
</dbReference>
<dbReference type="PANTHER" id="PTHR47683:SF2">
    <property type="entry name" value="RNA-BINDING S4 DOMAIN-CONTAINING PROTEIN"/>
    <property type="match status" value="1"/>
</dbReference>
<feature type="domain" description="RNA-binding S4" evidence="8">
    <location>
        <begin position="21"/>
        <end position="56"/>
    </location>
</feature>
<dbReference type="InterPro" id="IPR020103">
    <property type="entry name" value="PsdUridine_synth_cat_dom_sf"/>
</dbReference>
<dbReference type="GO" id="GO:0000455">
    <property type="term" value="P:enzyme-directed rRNA pseudouridine synthesis"/>
    <property type="evidence" value="ECO:0007669"/>
    <property type="project" value="UniProtKB-ARBA"/>
</dbReference>
<dbReference type="GO" id="GO:0003723">
    <property type="term" value="F:RNA binding"/>
    <property type="evidence" value="ECO:0007669"/>
    <property type="project" value="UniProtKB-KW"/>
</dbReference>
<keyword evidence="10" id="KW-1185">Reference proteome</keyword>
<dbReference type="SUPFAM" id="SSF55174">
    <property type="entry name" value="Alpha-L RNA-binding motif"/>
    <property type="match status" value="1"/>
</dbReference>
<dbReference type="CDD" id="cd02870">
    <property type="entry name" value="PseudoU_synth_RsuA_like"/>
    <property type="match status" value="1"/>
</dbReference>
<dbReference type="Pfam" id="PF00849">
    <property type="entry name" value="PseudoU_synth_2"/>
    <property type="match status" value="1"/>
</dbReference>
<evidence type="ECO:0000256" key="4">
    <source>
        <dbReference type="ARBA" id="ARBA00036535"/>
    </source>
</evidence>
<evidence type="ECO:0000313" key="9">
    <source>
        <dbReference type="EMBL" id="SDD94843.1"/>
    </source>
</evidence>
<dbReference type="InterPro" id="IPR000748">
    <property type="entry name" value="PsdUridine_synth_RsuA/RluB/E/F"/>
</dbReference>
<gene>
    <name evidence="9" type="ORF">SAMN04488509_11171</name>
</gene>
<dbReference type="Pfam" id="PF01479">
    <property type="entry name" value="S4"/>
    <property type="match status" value="1"/>
</dbReference>
<comment type="catalytic activity">
    <reaction evidence="3">
        <text>uridine(35) in tRNA(Tyr) = pseudouridine(35) in tRNA(Tyr)</text>
        <dbReference type="Rhea" id="RHEA:60556"/>
        <dbReference type="Rhea" id="RHEA-COMP:15607"/>
        <dbReference type="Rhea" id="RHEA-COMP:15608"/>
        <dbReference type="ChEBI" id="CHEBI:65314"/>
        <dbReference type="ChEBI" id="CHEBI:65315"/>
    </reaction>
</comment>
<dbReference type="InterPro" id="IPR018496">
    <property type="entry name" value="PsdUridine_synth_RsuA/RluB_CS"/>
</dbReference>
<evidence type="ECO:0000256" key="1">
    <source>
        <dbReference type="ARBA" id="ARBA00008348"/>
    </source>
</evidence>
<dbReference type="PANTHER" id="PTHR47683">
    <property type="entry name" value="PSEUDOURIDINE SYNTHASE FAMILY PROTEIN-RELATED"/>
    <property type="match status" value="1"/>
</dbReference>
<dbReference type="PROSITE" id="PS50889">
    <property type="entry name" value="S4"/>
    <property type="match status" value="1"/>
</dbReference>
<dbReference type="STRING" id="265719.SAMN04488509_11171"/>
<evidence type="ECO:0000256" key="3">
    <source>
        <dbReference type="ARBA" id="ARBA00036390"/>
    </source>
</evidence>
<accession>A0A1G6YXR2</accession>
<dbReference type="InterPro" id="IPR002942">
    <property type="entry name" value="S4_RNA-bd"/>
</dbReference>
<dbReference type="EMBL" id="FNAG01000011">
    <property type="protein sequence ID" value="SDD94843.1"/>
    <property type="molecule type" value="Genomic_DNA"/>
</dbReference>
<evidence type="ECO:0000256" key="2">
    <source>
        <dbReference type="ARBA" id="ARBA00023235"/>
    </source>
</evidence>
<evidence type="ECO:0000256" key="5">
    <source>
        <dbReference type="PROSITE-ProRule" id="PRU00182"/>
    </source>
</evidence>
<sequence>MQTLCHCAMSVQPPRSPRYGLARVLSKRGLCSRSEAERWVRAGRVTVRGRVVTDPESPTALDEPRIVVDGGQAQSAERIYLALNKPRGLVTTARDERGRETVYRCLEGLGLPWVAPAGRLDQASEGLLVLSNDPAFNAALTEPRTPLHKTYRVQVEGQPAAGLLARLRSGIDDAGERLSAVSIELMRQGPRNAWLEVVLDEGRNRHIRRLLAAGGLPVLRLMRVAIGPLALGELAKGAVRRLAEEEVDALRRAAGAG</sequence>
<evidence type="ECO:0000313" key="10">
    <source>
        <dbReference type="Proteomes" id="UP000199603"/>
    </source>
</evidence>
<feature type="domain" description="Pseudouridine synthase RsuA/RluA-like" evidence="7">
    <location>
        <begin position="80"/>
        <end position="213"/>
    </location>
</feature>
<evidence type="ECO:0000256" key="6">
    <source>
        <dbReference type="RuleBase" id="RU003887"/>
    </source>
</evidence>
<dbReference type="PROSITE" id="PS01149">
    <property type="entry name" value="PSI_RSU"/>
    <property type="match status" value="1"/>
</dbReference>
<keyword evidence="5" id="KW-0694">RNA-binding</keyword>
<dbReference type="EC" id="5.4.99.-" evidence="6"/>
<dbReference type="SUPFAM" id="SSF55120">
    <property type="entry name" value="Pseudouridine synthase"/>
    <property type="match status" value="1"/>
</dbReference>
<dbReference type="InterPro" id="IPR006145">
    <property type="entry name" value="PsdUridine_synth_RsuA/RluA"/>
</dbReference>
<keyword evidence="2 6" id="KW-0413">Isomerase</keyword>
<organism evidence="9 10">
    <name type="scientific">Aquimonas voraii</name>
    <dbReference type="NCBI Taxonomy" id="265719"/>
    <lineage>
        <taxon>Bacteria</taxon>
        <taxon>Pseudomonadati</taxon>
        <taxon>Pseudomonadota</taxon>
        <taxon>Gammaproteobacteria</taxon>
        <taxon>Lysobacterales</taxon>
        <taxon>Lysobacteraceae</taxon>
        <taxon>Aquimonas</taxon>
    </lineage>
</organism>
<dbReference type="Proteomes" id="UP000199603">
    <property type="component" value="Unassembled WGS sequence"/>
</dbReference>
<dbReference type="InterPro" id="IPR050343">
    <property type="entry name" value="RsuA_PseudoU_synthase"/>
</dbReference>
<dbReference type="NCBIfam" id="TIGR00093">
    <property type="entry name" value="pseudouridine synthase"/>
    <property type="match status" value="1"/>
</dbReference>
<name>A0A1G6YXR2_9GAMM</name>
<dbReference type="Gene3D" id="3.10.290.10">
    <property type="entry name" value="RNA-binding S4 domain"/>
    <property type="match status" value="1"/>
</dbReference>